<proteinExistence type="inferred from homology"/>
<dbReference type="Pfam" id="PF02719">
    <property type="entry name" value="Polysacc_synt_2"/>
    <property type="match status" value="1"/>
</dbReference>
<comment type="similarity">
    <text evidence="1">Belongs to the polysaccharide synthase family.</text>
</comment>
<sequence>MFKKAVKKILNKHSSKWLVLSIDVTLVLLTFTVSYIIRFNFQPDFDGLYLFYQLPIIALISIISFLLIGSHKGIIRHTGLKDANNIVIGVNIIATLLIVIVLFGRKHSFNQVFNIPLSIIYIHYLLNIVILVASRFIFKELYKYFISDLKMSTNLLIYGAGNLGLTTYEAIKNDVHNKYKVVGFIDDNSSKSGKNIDMVKVYSFDQIDDEFIVKHNIKEIVIAIKSIQSGRLMEITDSFISKSLKVKIVPPVDKWIDGDLQVGQIKQVKIEDLLGRQPIDIDNPILKKEMLDKVVLITGAAGSIGSEIARQVATYDYKKLILLDQAESPLYDLQQEFKRNNRKNFIVIIGDVRDRKKIDQVFDDFKPDLVYHAAAYKHVPLMENNPYQAVRANVLGTMNVTDLAIKHKVGKFVMVSTDKAVNPTNVMGSTKRLAELYITCLKDNPSTKFITTRFGNVLGSNGSVIPLFKKQIEVGGPLTVTHREITRYFMTIPEACQLVLEAGSIGKGGEIFVFDMGQSIKIFDLAVNMIQLSGLKYPEDIDIKIVGLRPGEKIYEELLGDGENTTKTHHEKIMIAKVKDIDCDIIKSKIIDICNSLETISKTEIVSKIKDIVPEYISNNSEYELLDKEIINN</sequence>
<dbReference type="KEGG" id="lul:LPB138_05070"/>
<protein>
    <submittedName>
        <fullName evidence="4">Polysaccharide biosynthesis protein</fullName>
    </submittedName>
</protein>
<evidence type="ECO:0000313" key="4">
    <source>
        <dbReference type="EMBL" id="AOW20089.1"/>
    </source>
</evidence>
<dbReference type="AlphaFoldDB" id="A0A1D8P6A5"/>
<evidence type="ECO:0000256" key="2">
    <source>
        <dbReference type="SAM" id="Phobius"/>
    </source>
</evidence>
<dbReference type="SUPFAM" id="SSF51735">
    <property type="entry name" value="NAD(P)-binding Rossmann-fold domains"/>
    <property type="match status" value="1"/>
</dbReference>
<dbReference type="InterPro" id="IPR029063">
    <property type="entry name" value="SAM-dependent_MTases_sf"/>
</dbReference>
<dbReference type="InterPro" id="IPR003869">
    <property type="entry name" value="Polysac_CapD-like"/>
</dbReference>
<dbReference type="Proteomes" id="UP000176050">
    <property type="component" value="Chromosome"/>
</dbReference>
<evidence type="ECO:0000313" key="5">
    <source>
        <dbReference type="Proteomes" id="UP000176050"/>
    </source>
</evidence>
<dbReference type="Pfam" id="PF13727">
    <property type="entry name" value="CoA_binding_3"/>
    <property type="match status" value="1"/>
</dbReference>
<feature type="transmembrane region" description="Helical" evidence="2">
    <location>
        <begin position="49"/>
        <end position="71"/>
    </location>
</feature>
<feature type="transmembrane region" description="Helical" evidence="2">
    <location>
        <begin position="83"/>
        <end position="103"/>
    </location>
</feature>
<dbReference type="PANTHER" id="PTHR43318">
    <property type="entry name" value="UDP-N-ACETYLGLUCOSAMINE 4,6-DEHYDRATASE"/>
    <property type="match status" value="1"/>
</dbReference>
<dbReference type="STRING" id="1850246.LPB138_05070"/>
<accession>A0A1D8P6A5</accession>
<reference evidence="4 5" key="1">
    <citation type="submission" date="2016-10" db="EMBL/GenBank/DDBJ databases">
        <title>Lutibacter sp. LPB0138, isolated from marine gastropod.</title>
        <authorList>
            <person name="Kim E."/>
            <person name="Yi H."/>
        </authorList>
    </citation>
    <scope>NUCLEOTIDE SEQUENCE [LARGE SCALE GENOMIC DNA]</scope>
    <source>
        <strain evidence="4 5">LPB0138</strain>
    </source>
</reference>
<dbReference type="CDD" id="cd05237">
    <property type="entry name" value="UDP_invert_4-6DH_SDR_e"/>
    <property type="match status" value="1"/>
</dbReference>
<dbReference type="SUPFAM" id="SSF53335">
    <property type="entry name" value="S-adenosyl-L-methionine-dependent methyltransferases"/>
    <property type="match status" value="1"/>
</dbReference>
<keyword evidence="2" id="KW-1133">Transmembrane helix</keyword>
<feature type="transmembrane region" description="Helical" evidence="2">
    <location>
        <begin position="115"/>
        <end position="138"/>
    </location>
</feature>
<keyword evidence="5" id="KW-1185">Reference proteome</keyword>
<keyword evidence="2" id="KW-0472">Membrane</keyword>
<dbReference type="Gene3D" id="3.40.50.720">
    <property type="entry name" value="NAD(P)-binding Rossmann-like Domain"/>
    <property type="match status" value="2"/>
</dbReference>
<dbReference type="EMBL" id="CP017478">
    <property type="protein sequence ID" value="AOW20089.1"/>
    <property type="molecule type" value="Genomic_DNA"/>
</dbReference>
<dbReference type="InterPro" id="IPR051203">
    <property type="entry name" value="Polysaccharide_Synthase-Rel"/>
</dbReference>
<name>A0A1D8P6A5_9FLAO</name>
<dbReference type="RefSeq" id="WP_070236228.1">
    <property type="nucleotide sequence ID" value="NZ_CP017478.1"/>
</dbReference>
<dbReference type="InterPro" id="IPR036291">
    <property type="entry name" value="NAD(P)-bd_dom_sf"/>
</dbReference>
<evidence type="ECO:0000256" key="1">
    <source>
        <dbReference type="ARBA" id="ARBA00007430"/>
    </source>
</evidence>
<organism evidence="4 5">
    <name type="scientific">Urechidicola croceus</name>
    <dbReference type="NCBI Taxonomy" id="1850246"/>
    <lineage>
        <taxon>Bacteria</taxon>
        <taxon>Pseudomonadati</taxon>
        <taxon>Bacteroidota</taxon>
        <taxon>Flavobacteriia</taxon>
        <taxon>Flavobacteriales</taxon>
        <taxon>Flavobacteriaceae</taxon>
        <taxon>Urechidicola</taxon>
    </lineage>
</organism>
<feature type="transmembrane region" description="Helical" evidence="2">
    <location>
        <begin position="17"/>
        <end position="37"/>
    </location>
</feature>
<evidence type="ECO:0000259" key="3">
    <source>
        <dbReference type="Pfam" id="PF02719"/>
    </source>
</evidence>
<dbReference type="PANTHER" id="PTHR43318:SF1">
    <property type="entry name" value="POLYSACCHARIDE BIOSYNTHESIS PROTEIN EPSC-RELATED"/>
    <property type="match status" value="1"/>
</dbReference>
<keyword evidence="2" id="KW-0812">Transmembrane</keyword>
<gene>
    <name evidence="4" type="ORF">LPB138_05070</name>
</gene>
<dbReference type="OrthoDB" id="9803111at2"/>
<feature type="domain" description="Polysaccharide biosynthesis protein CapD-like" evidence="3">
    <location>
        <begin position="295"/>
        <end position="577"/>
    </location>
</feature>